<keyword evidence="7" id="KW-0418">Kinase</keyword>
<feature type="domain" description="Response regulatory" evidence="6">
    <location>
        <begin position="381"/>
        <end position="492"/>
    </location>
</feature>
<evidence type="ECO:0000259" key="6">
    <source>
        <dbReference type="PROSITE" id="PS50110"/>
    </source>
</evidence>
<dbReference type="Gene3D" id="1.10.287.130">
    <property type="match status" value="1"/>
</dbReference>
<dbReference type="SMART" id="SM00387">
    <property type="entry name" value="HATPase_c"/>
    <property type="match status" value="1"/>
</dbReference>
<gene>
    <name evidence="7" type="ORF">SAMN05216372_103250</name>
</gene>
<keyword evidence="7" id="KW-0808">Transferase</keyword>
<dbReference type="InterPro" id="IPR011006">
    <property type="entry name" value="CheY-like_superfamily"/>
</dbReference>
<keyword evidence="3 4" id="KW-0597">Phosphoprotein</keyword>
<evidence type="ECO:0000313" key="7">
    <source>
        <dbReference type="EMBL" id="SFD68588.1"/>
    </source>
</evidence>
<dbReference type="Pfam" id="PF00512">
    <property type="entry name" value="HisKA"/>
    <property type="match status" value="1"/>
</dbReference>
<dbReference type="PANTHER" id="PTHR43065:SF42">
    <property type="entry name" value="TWO-COMPONENT SENSOR PPRA"/>
    <property type="match status" value="1"/>
</dbReference>
<dbReference type="InterPro" id="IPR003594">
    <property type="entry name" value="HATPase_dom"/>
</dbReference>
<dbReference type="PANTHER" id="PTHR43065">
    <property type="entry name" value="SENSOR HISTIDINE KINASE"/>
    <property type="match status" value="1"/>
</dbReference>
<dbReference type="SMART" id="SM00448">
    <property type="entry name" value="REC"/>
    <property type="match status" value="1"/>
</dbReference>
<evidence type="ECO:0000256" key="1">
    <source>
        <dbReference type="ARBA" id="ARBA00000085"/>
    </source>
</evidence>
<dbReference type="SUPFAM" id="SSF52172">
    <property type="entry name" value="CheY-like"/>
    <property type="match status" value="1"/>
</dbReference>
<dbReference type="InterPro" id="IPR036097">
    <property type="entry name" value="HisK_dim/P_sf"/>
</dbReference>
<dbReference type="CDD" id="cd00082">
    <property type="entry name" value="HisKA"/>
    <property type="match status" value="1"/>
</dbReference>
<dbReference type="InterPro" id="IPR005467">
    <property type="entry name" value="His_kinase_dom"/>
</dbReference>
<evidence type="ECO:0000259" key="5">
    <source>
        <dbReference type="PROSITE" id="PS50109"/>
    </source>
</evidence>
<dbReference type="AlphaFoldDB" id="A0A1I1UG47"/>
<dbReference type="EC" id="2.7.13.3" evidence="2"/>
<dbReference type="PROSITE" id="PS50109">
    <property type="entry name" value="HIS_KIN"/>
    <property type="match status" value="1"/>
</dbReference>
<dbReference type="EMBL" id="FOMO01000003">
    <property type="protein sequence ID" value="SFD68588.1"/>
    <property type="molecule type" value="Genomic_DNA"/>
</dbReference>
<dbReference type="PRINTS" id="PR00344">
    <property type="entry name" value="BCTRLSENSOR"/>
</dbReference>
<protein>
    <recommendedName>
        <fullName evidence="2">histidine kinase</fullName>
        <ecNumber evidence="2">2.7.13.3</ecNumber>
    </recommendedName>
</protein>
<evidence type="ECO:0000313" key="8">
    <source>
        <dbReference type="Proteomes" id="UP000243950"/>
    </source>
</evidence>
<dbReference type="SMART" id="SM00388">
    <property type="entry name" value="HisKA"/>
    <property type="match status" value="1"/>
</dbReference>
<dbReference type="InterPro" id="IPR001789">
    <property type="entry name" value="Sig_transdc_resp-reg_receiver"/>
</dbReference>
<feature type="domain" description="Histidine kinase" evidence="5">
    <location>
        <begin position="138"/>
        <end position="363"/>
    </location>
</feature>
<dbReference type="Pfam" id="PF02518">
    <property type="entry name" value="HATPase_c"/>
    <property type="match status" value="1"/>
</dbReference>
<dbReference type="Gene3D" id="3.40.50.2300">
    <property type="match status" value="1"/>
</dbReference>
<dbReference type="PROSITE" id="PS50110">
    <property type="entry name" value="RESPONSE_REGULATORY"/>
    <property type="match status" value="1"/>
</dbReference>
<dbReference type="InterPro" id="IPR003661">
    <property type="entry name" value="HisK_dim/P_dom"/>
</dbReference>
<accession>A0A1I1UG47</accession>
<feature type="modified residue" description="4-aspartylphosphate" evidence="4">
    <location>
        <position position="430"/>
    </location>
</feature>
<dbReference type="GO" id="GO:0000155">
    <property type="term" value="F:phosphorelay sensor kinase activity"/>
    <property type="evidence" value="ECO:0007669"/>
    <property type="project" value="InterPro"/>
</dbReference>
<dbReference type="CDD" id="cd00156">
    <property type="entry name" value="REC"/>
    <property type="match status" value="1"/>
</dbReference>
<name>A0A1I1UG47_PSEOC</name>
<organism evidence="7 8">
    <name type="scientific">Pseudomonas straminea</name>
    <dbReference type="NCBI Taxonomy" id="47882"/>
    <lineage>
        <taxon>Bacteria</taxon>
        <taxon>Pseudomonadati</taxon>
        <taxon>Pseudomonadota</taxon>
        <taxon>Gammaproteobacteria</taxon>
        <taxon>Pseudomonadales</taxon>
        <taxon>Pseudomonadaceae</taxon>
        <taxon>Phytopseudomonas</taxon>
    </lineage>
</organism>
<dbReference type="Pfam" id="PF00072">
    <property type="entry name" value="Response_reg"/>
    <property type="match status" value="1"/>
</dbReference>
<dbReference type="SUPFAM" id="SSF55874">
    <property type="entry name" value="ATPase domain of HSP90 chaperone/DNA topoisomerase II/histidine kinase"/>
    <property type="match status" value="1"/>
</dbReference>
<evidence type="ECO:0000256" key="2">
    <source>
        <dbReference type="ARBA" id="ARBA00012438"/>
    </source>
</evidence>
<evidence type="ECO:0000256" key="3">
    <source>
        <dbReference type="ARBA" id="ARBA00022553"/>
    </source>
</evidence>
<dbReference type="InterPro" id="IPR004358">
    <property type="entry name" value="Sig_transdc_His_kin-like_C"/>
</dbReference>
<proteinExistence type="predicted"/>
<dbReference type="Proteomes" id="UP000243950">
    <property type="component" value="Unassembled WGS sequence"/>
</dbReference>
<sequence>MRILIRSDQAKQLLPLLAPLGANCLACANLSEMFDALDEGVDAVLLAEQLLDSHAEALARFADSRIPVVLLGSVDGTLQAAQRMQGVSLIVEQPFTSRGLCSALQALKEGSQQLLSPDEELALQQSQRMDAVESVIDGVAHDFNNMLTGIIGALDIMKRHVGAGRFDDLSRFIEAASISADRASALTQRLLTLSHRQPLEAQPIEVSPLMASLEALIRRSISDGIALQGDYQHGSVRVLADARQLESAILNLAVNARDAMPGGGEIGLHTSLVELQQESLAALPDLQPGRYLLIALSDTGTGMSNETLERVFDPFFTTKLVGQGSGLGLSMVHGFVRQSGGQVTIHSEPQVGTTVRLYLPVVEDAAQVRQPASEAPAGQSRILLVESDSSVCLLVGEVAADCGHQLVNAADPQAALELLGRESFDLLISDVSLPGMSGVQLAEKALAERPDLAVLVVAAAADVGQLAAAPALRSIAKPFSKRELSETLVALLSVR</sequence>
<keyword evidence="8" id="KW-1185">Reference proteome</keyword>
<evidence type="ECO:0000256" key="4">
    <source>
        <dbReference type="PROSITE-ProRule" id="PRU00169"/>
    </source>
</evidence>
<comment type="catalytic activity">
    <reaction evidence="1">
        <text>ATP + protein L-histidine = ADP + protein N-phospho-L-histidine.</text>
        <dbReference type="EC" id="2.7.13.3"/>
    </reaction>
</comment>
<dbReference type="InterPro" id="IPR036890">
    <property type="entry name" value="HATPase_C_sf"/>
</dbReference>
<reference evidence="8" key="1">
    <citation type="submission" date="2016-10" db="EMBL/GenBank/DDBJ databases">
        <authorList>
            <person name="Varghese N."/>
            <person name="Submissions S."/>
        </authorList>
    </citation>
    <scope>NUCLEOTIDE SEQUENCE [LARGE SCALE GENOMIC DNA]</scope>
    <source>
        <strain evidence="8">JCM 2783</strain>
    </source>
</reference>
<dbReference type="SUPFAM" id="SSF47384">
    <property type="entry name" value="Homodimeric domain of signal transducing histidine kinase"/>
    <property type="match status" value="1"/>
</dbReference>
<dbReference type="Gene3D" id="3.30.565.10">
    <property type="entry name" value="Histidine kinase-like ATPase, C-terminal domain"/>
    <property type="match status" value="1"/>
</dbReference>